<dbReference type="GO" id="GO:0000028">
    <property type="term" value="P:ribosomal small subunit assembly"/>
    <property type="evidence" value="ECO:0007669"/>
    <property type="project" value="TreeGrafter"/>
</dbReference>
<dbReference type="Proteomes" id="UP000189857">
    <property type="component" value="Unassembled WGS sequence"/>
</dbReference>
<proteinExistence type="inferred from homology"/>
<dbReference type="OrthoDB" id="9805006at2"/>
<evidence type="ECO:0000256" key="3">
    <source>
        <dbReference type="HAMAP-Rule" id="MF_01077"/>
    </source>
</evidence>
<reference evidence="6 7" key="1">
    <citation type="submission" date="2017-02" db="EMBL/GenBank/DDBJ databases">
        <authorList>
            <person name="Peterson S.W."/>
        </authorList>
    </citation>
    <scope>NUCLEOTIDE SEQUENCE [LARGE SCALE GENOMIC DNA]</scope>
    <source>
        <strain evidence="6 7">ATCC 17233</strain>
    </source>
</reference>
<dbReference type="InterPro" id="IPR003728">
    <property type="entry name" value="Ribosome_maturation_RimP"/>
</dbReference>
<dbReference type="InterPro" id="IPR036847">
    <property type="entry name" value="RimP_C_sf"/>
</dbReference>
<evidence type="ECO:0000256" key="2">
    <source>
        <dbReference type="ARBA" id="ARBA00022517"/>
    </source>
</evidence>
<protein>
    <recommendedName>
        <fullName evidence="3">Ribosome maturation factor RimP</fullName>
    </recommendedName>
</protein>
<dbReference type="RefSeq" id="WP_078787040.1">
    <property type="nucleotide sequence ID" value="NZ_CACZYW010000013.1"/>
</dbReference>
<dbReference type="InterPro" id="IPR028989">
    <property type="entry name" value="RimP_N"/>
</dbReference>
<dbReference type="AlphaFoldDB" id="A0A1T4MEY4"/>
<comment type="similarity">
    <text evidence="3">Belongs to the RimP family.</text>
</comment>
<feature type="domain" description="Ribosome maturation factor RimP C-terminal" evidence="5">
    <location>
        <begin position="88"/>
        <end position="150"/>
    </location>
</feature>
<dbReference type="HAMAP" id="MF_01077">
    <property type="entry name" value="RimP"/>
    <property type="match status" value="1"/>
</dbReference>
<dbReference type="EMBL" id="FUXA01000007">
    <property type="protein sequence ID" value="SJZ65473.1"/>
    <property type="molecule type" value="Genomic_DNA"/>
</dbReference>
<gene>
    <name evidence="3" type="primary">rimP</name>
    <name evidence="6" type="ORF">SAMN02745110_01194</name>
</gene>
<dbReference type="SUPFAM" id="SSF75420">
    <property type="entry name" value="YhbC-like, N-terminal domain"/>
    <property type="match status" value="1"/>
</dbReference>
<dbReference type="GO" id="GO:0005829">
    <property type="term" value="C:cytosol"/>
    <property type="evidence" value="ECO:0007669"/>
    <property type="project" value="TreeGrafter"/>
</dbReference>
<dbReference type="Pfam" id="PF02576">
    <property type="entry name" value="RimP_N"/>
    <property type="match status" value="1"/>
</dbReference>
<dbReference type="InterPro" id="IPR028998">
    <property type="entry name" value="RimP_C"/>
</dbReference>
<dbReference type="SUPFAM" id="SSF74942">
    <property type="entry name" value="YhbC-like, C-terminal domain"/>
    <property type="match status" value="1"/>
</dbReference>
<organism evidence="6 7">
    <name type="scientific">Eubacterium ruminantium</name>
    <dbReference type="NCBI Taxonomy" id="42322"/>
    <lineage>
        <taxon>Bacteria</taxon>
        <taxon>Bacillati</taxon>
        <taxon>Bacillota</taxon>
        <taxon>Clostridia</taxon>
        <taxon>Eubacteriales</taxon>
        <taxon>Eubacteriaceae</taxon>
        <taxon>Eubacterium</taxon>
    </lineage>
</organism>
<sequence>MKKAEIEEKCTELVTPIIEAGGYLLWDVEYVKEAGENYLRVYADKDGGIGIDDCVSISRQLEVLLDEKDFIKDEYILEVSSPGLTRTLKKDKEFERSIGRLVDIKLYKALDGQKEFEAVLDAFDEKYLTVKENDKVIQIERENISIVKLAFVE</sequence>
<dbReference type="PANTHER" id="PTHR33867:SF1">
    <property type="entry name" value="RIBOSOME MATURATION FACTOR RIMP"/>
    <property type="match status" value="1"/>
</dbReference>
<evidence type="ECO:0000256" key="1">
    <source>
        <dbReference type="ARBA" id="ARBA00022490"/>
    </source>
</evidence>
<comment type="subcellular location">
    <subcellularLocation>
        <location evidence="3">Cytoplasm</location>
    </subcellularLocation>
</comment>
<keyword evidence="2 3" id="KW-0690">Ribosome biogenesis</keyword>
<name>A0A1T4MEY4_9FIRM</name>
<accession>A0A1T4MEY4</accession>
<comment type="function">
    <text evidence="3">Required for maturation of 30S ribosomal subunits.</text>
</comment>
<dbReference type="GO" id="GO:0006412">
    <property type="term" value="P:translation"/>
    <property type="evidence" value="ECO:0007669"/>
    <property type="project" value="TreeGrafter"/>
</dbReference>
<dbReference type="CDD" id="cd01734">
    <property type="entry name" value="YlxS_C"/>
    <property type="match status" value="1"/>
</dbReference>
<keyword evidence="7" id="KW-1185">Reference proteome</keyword>
<dbReference type="Gene3D" id="2.30.30.180">
    <property type="entry name" value="Ribosome maturation factor RimP, C-terminal domain"/>
    <property type="match status" value="1"/>
</dbReference>
<evidence type="ECO:0000259" key="4">
    <source>
        <dbReference type="Pfam" id="PF02576"/>
    </source>
</evidence>
<keyword evidence="1 3" id="KW-0963">Cytoplasm</keyword>
<feature type="domain" description="Ribosome maturation factor RimP N-terminal" evidence="4">
    <location>
        <begin position="13"/>
        <end position="84"/>
    </location>
</feature>
<evidence type="ECO:0000313" key="7">
    <source>
        <dbReference type="Proteomes" id="UP000189857"/>
    </source>
</evidence>
<evidence type="ECO:0000313" key="6">
    <source>
        <dbReference type="EMBL" id="SJZ65473.1"/>
    </source>
</evidence>
<dbReference type="PANTHER" id="PTHR33867">
    <property type="entry name" value="RIBOSOME MATURATION FACTOR RIMP"/>
    <property type="match status" value="1"/>
</dbReference>
<dbReference type="FunFam" id="3.30.300.70:FF:000001">
    <property type="entry name" value="Ribosome maturation factor RimP"/>
    <property type="match status" value="1"/>
</dbReference>
<evidence type="ECO:0000259" key="5">
    <source>
        <dbReference type="Pfam" id="PF17384"/>
    </source>
</evidence>
<dbReference type="InterPro" id="IPR035956">
    <property type="entry name" value="RimP_N_sf"/>
</dbReference>
<dbReference type="Pfam" id="PF17384">
    <property type="entry name" value="DUF150_C"/>
    <property type="match status" value="1"/>
</dbReference>
<dbReference type="Gene3D" id="3.30.300.70">
    <property type="entry name" value="RimP-like superfamily, N-terminal"/>
    <property type="match status" value="1"/>
</dbReference>